<sequence length="229" mass="25699">MDPEYSIAFFGWLVEQEENRTSLHHITAVGHTQNTFGSPIKPRVTDNYLRDRPSTSPSTASMSEWCMNEEKNELLQYNSMNSPISGIDPGRPRGLAIPVEHQADVDDCYGRNLPGAQLSATLRPQTVRNRSDSYLDTATVPDQCSVGGQPSSFGPSQKSRDLSRRNHINRQHRGQAMKNLRNWDPVSSPTKLSFSEAFDLARKRALESDACDSSKSSNNVKQKRLRVKH</sequence>
<organism evidence="1 2">
    <name type="scientific">Boeremia exigua</name>
    <dbReference type="NCBI Taxonomy" id="749465"/>
    <lineage>
        <taxon>Eukaryota</taxon>
        <taxon>Fungi</taxon>
        <taxon>Dikarya</taxon>
        <taxon>Ascomycota</taxon>
        <taxon>Pezizomycotina</taxon>
        <taxon>Dothideomycetes</taxon>
        <taxon>Pleosporomycetidae</taxon>
        <taxon>Pleosporales</taxon>
        <taxon>Pleosporineae</taxon>
        <taxon>Didymellaceae</taxon>
        <taxon>Boeremia</taxon>
    </lineage>
</organism>
<reference evidence="1" key="1">
    <citation type="submission" date="2022-11" db="EMBL/GenBank/DDBJ databases">
        <title>Genome Sequence of Boeremia exigua.</title>
        <authorList>
            <person name="Buettner E."/>
        </authorList>
    </citation>
    <scope>NUCLEOTIDE SEQUENCE</scope>
    <source>
        <strain evidence="1">CU02</strain>
    </source>
</reference>
<evidence type="ECO:0000313" key="2">
    <source>
        <dbReference type="Proteomes" id="UP001153331"/>
    </source>
</evidence>
<gene>
    <name evidence="1" type="ORF">OPT61_g8646</name>
</gene>
<dbReference type="EMBL" id="JAPHNI010000864">
    <property type="protein sequence ID" value="KAJ8107753.1"/>
    <property type="molecule type" value="Genomic_DNA"/>
</dbReference>
<accession>A0ACC2HY83</accession>
<name>A0ACC2HY83_9PLEO</name>
<dbReference type="Proteomes" id="UP001153331">
    <property type="component" value="Unassembled WGS sequence"/>
</dbReference>
<evidence type="ECO:0000313" key="1">
    <source>
        <dbReference type="EMBL" id="KAJ8107753.1"/>
    </source>
</evidence>
<proteinExistence type="predicted"/>
<protein>
    <submittedName>
        <fullName evidence="1">Uncharacterized protein</fullName>
    </submittedName>
</protein>
<comment type="caution">
    <text evidence="1">The sequence shown here is derived from an EMBL/GenBank/DDBJ whole genome shotgun (WGS) entry which is preliminary data.</text>
</comment>
<keyword evidence="2" id="KW-1185">Reference proteome</keyword>